<dbReference type="CDD" id="cd05301">
    <property type="entry name" value="GDH"/>
    <property type="match status" value="1"/>
</dbReference>
<dbReference type="GO" id="GO:0016618">
    <property type="term" value="F:hydroxypyruvate reductase [NAD(P)H] activity"/>
    <property type="evidence" value="ECO:0007669"/>
    <property type="project" value="TreeGrafter"/>
</dbReference>
<protein>
    <submittedName>
        <fullName evidence="7">D-glycerate dehydrogenase</fullName>
    </submittedName>
</protein>
<dbReference type="InterPro" id="IPR050223">
    <property type="entry name" value="D-isomer_2-hydroxyacid_DH"/>
</dbReference>
<dbReference type="Pfam" id="PF00389">
    <property type="entry name" value="2-Hacid_dh"/>
    <property type="match status" value="1"/>
</dbReference>
<evidence type="ECO:0000256" key="2">
    <source>
        <dbReference type="ARBA" id="ARBA00023002"/>
    </source>
</evidence>
<dbReference type="InterPro" id="IPR029752">
    <property type="entry name" value="D-isomer_DH_CS1"/>
</dbReference>
<name>A0A1Y3PSH1_9BACI</name>
<keyword evidence="3" id="KW-0520">NAD</keyword>
<evidence type="ECO:0000256" key="3">
    <source>
        <dbReference type="ARBA" id="ARBA00023027"/>
    </source>
</evidence>
<feature type="domain" description="D-isomer specific 2-hydroxyacid dehydrogenase NAD-binding" evidence="6">
    <location>
        <begin position="109"/>
        <end position="285"/>
    </location>
</feature>
<dbReference type="SUPFAM" id="SSF52283">
    <property type="entry name" value="Formate/glycerate dehydrogenase catalytic domain-like"/>
    <property type="match status" value="1"/>
</dbReference>
<proteinExistence type="inferred from homology"/>
<sequence length="326" mass="36235">MKPTVVITGPIRQVALEKIRQHAEVRIWESTEPVPKELLRRWLADAEGLFLSGKIRLDEELLSFAPRLKVAVQAAVGYDNVDVEACTRRGIPFGNTPGVLVDATADLAFALVLNSMRRITEGWDMVRRGEWKNLFDIPFGSDLAGKWLGIVGMGRIGEAVARRAQAFKMRVQYTNRKRRADEAEIGAVYVPFEQLLQTSDVIVVLTPLTDETRGMFGEEQFRLMKPTARFVNVARGAIVQTEALYRALKEGWIAYAALDVTDPEPLPGDHPLLQLPNLLITPHVGSATDETRDRMALLATDNLLAGLAGKPLPACVNESVNYRHEN</sequence>
<gene>
    <name evidence="7" type="ORF">BAA01_13850</name>
</gene>
<dbReference type="PROSITE" id="PS00065">
    <property type="entry name" value="D_2_HYDROXYACID_DH_1"/>
    <property type="match status" value="1"/>
</dbReference>
<evidence type="ECO:0000259" key="5">
    <source>
        <dbReference type="Pfam" id="PF00389"/>
    </source>
</evidence>
<dbReference type="InterPro" id="IPR036291">
    <property type="entry name" value="NAD(P)-bd_dom_sf"/>
</dbReference>
<dbReference type="Proteomes" id="UP000196475">
    <property type="component" value="Unassembled WGS sequence"/>
</dbReference>
<dbReference type="GO" id="GO:0005829">
    <property type="term" value="C:cytosol"/>
    <property type="evidence" value="ECO:0007669"/>
    <property type="project" value="TreeGrafter"/>
</dbReference>
<evidence type="ECO:0000313" key="7">
    <source>
        <dbReference type="EMBL" id="OUM88088.1"/>
    </source>
</evidence>
<dbReference type="Pfam" id="PF02826">
    <property type="entry name" value="2-Hacid_dh_C"/>
    <property type="match status" value="1"/>
</dbReference>
<evidence type="ECO:0000259" key="6">
    <source>
        <dbReference type="Pfam" id="PF02826"/>
    </source>
</evidence>
<dbReference type="PANTHER" id="PTHR10996">
    <property type="entry name" value="2-HYDROXYACID DEHYDROGENASE-RELATED"/>
    <property type="match status" value="1"/>
</dbReference>
<organism evidence="7 8">
    <name type="scientific">Bacillus thermozeamaize</name>
    <dbReference type="NCBI Taxonomy" id="230954"/>
    <lineage>
        <taxon>Bacteria</taxon>
        <taxon>Bacillati</taxon>
        <taxon>Bacillota</taxon>
        <taxon>Bacilli</taxon>
        <taxon>Bacillales</taxon>
        <taxon>Bacillaceae</taxon>
        <taxon>Bacillus</taxon>
    </lineage>
</organism>
<dbReference type="InterPro" id="IPR006139">
    <property type="entry name" value="D-isomer_2_OHA_DH_cat_dom"/>
</dbReference>
<dbReference type="AlphaFoldDB" id="A0A1Y3PSH1"/>
<feature type="domain" description="D-isomer specific 2-hydroxyacid dehydrogenase catalytic" evidence="5">
    <location>
        <begin position="5"/>
        <end position="317"/>
    </location>
</feature>
<dbReference type="SUPFAM" id="SSF51735">
    <property type="entry name" value="NAD(P)-binding Rossmann-fold domains"/>
    <property type="match status" value="1"/>
</dbReference>
<dbReference type="InterPro" id="IPR006140">
    <property type="entry name" value="D-isomer_DH_NAD-bd"/>
</dbReference>
<keyword evidence="2 4" id="KW-0560">Oxidoreductase</keyword>
<dbReference type="GO" id="GO:0030267">
    <property type="term" value="F:glyoxylate reductase (NADPH) activity"/>
    <property type="evidence" value="ECO:0007669"/>
    <property type="project" value="TreeGrafter"/>
</dbReference>
<comment type="caution">
    <text evidence="7">The sequence shown here is derived from an EMBL/GenBank/DDBJ whole genome shotgun (WGS) entry which is preliminary data.</text>
</comment>
<evidence type="ECO:0000256" key="1">
    <source>
        <dbReference type="ARBA" id="ARBA00005854"/>
    </source>
</evidence>
<comment type="similarity">
    <text evidence="1 4">Belongs to the D-isomer specific 2-hydroxyacid dehydrogenase family.</text>
</comment>
<evidence type="ECO:0000256" key="4">
    <source>
        <dbReference type="RuleBase" id="RU003719"/>
    </source>
</evidence>
<accession>A0A1Y3PSH1</accession>
<dbReference type="EMBL" id="LZRT01000066">
    <property type="protein sequence ID" value="OUM88088.1"/>
    <property type="molecule type" value="Genomic_DNA"/>
</dbReference>
<evidence type="ECO:0000313" key="8">
    <source>
        <dbReference type="Proteomes" id="UP000196475"/>
    </source>
</evidence>
<dbReference type="PANTHER" id="PTHR10996:SF178">
    <property type="entry name" value="2-HYDROXYACID DEHYDROGENASE YGL185C-RELATED"/>
    <property type="match status" value="1"/>
</dbReference>
<dbReference type="FunFam" id="3.40.50.720:FF:000462">
    <property type="entry name" value="Glyoxylate reductase (NADP+)"/>
    <property type="match status" value="1"/>
</dbReference>
<reference evidence="8" key="1">
    <citation type="submission" date="2016-06" db="EMBL/GenBank/DDBJ databases">
        <authorList>
            <person name="Nascimento L."/>
            <person name="Pereira R.V."/>
            <person name="Martins L.F."/>
            <person name="Quaggio R.B."/>
            <person name="Silva A.M."/>
            <person name="Setubal J.C."/>
        </authorList>
    </citation>
    <scope>NUCLEOTIDE SEQUENCE [LARGE SCALE GENOMIC DNA]</scope>
</reference>
<dbReference type="Gene3D" id="3.40.50.720">
    <property type="entry name" value="NAD(P)-binding Rossmann-like Domain"/>
    <property type="match status" value="2"/>
</dbReference>
<dbReference type="GO" id="GO:0051287">
    <property type="term" value="F:NAD binding"/>
    <property type="evidence" value="ECO:0007669"/>
    <property type="project" value="InterPro"/>
</dbReference>